<protein>
    <submittedName>
        <fullName evidence="1">10685_t:CDS:1</fullName>
    </submittedName>
</protein>
<proteinExistence type="predicted"/>
<accession>A0ACA9NWR6</accession>
<organism evidence="1 2">
    <name type="scientific">Cetraspora pellucida</name>
    <dbReference type="NCBI Taxonomy" id="1433469"/>
    <lineage>
        <taxon>Eukaryota</taxon>
        <taxon>Fungi</taxon>
        <taxon>Fungi incertae sedis</taxon>
        <taxon>Mucoromycota</taxon>
        <taxon>Glomeromycotina</taxon>
        <taxon>Glomeromycetes</taxon>
        <taxon>Diversisporales</taxon>
        <taxon>Gigasporaceae</taxon>
        <taxon>Cetraspora</taxon>
    </lineage>
</organism>
<reference evidence="1" key="1">
    <citation type="submission" date="2021-06" db="EMBL/GenBank/DDBJ databases">
        <authorList>
            <person name="Kallberg Y."/>
            <person name="Tangrot J."/>
            <person name="Rosling A."/>
        </authorList>
    </citation>
    <scope>NUCLEOTIDE SEQUENCE</scope>
    <source>
        <strain evidence="1">28 12/20/2015</strain>
    </source>
</reference>
<keyword evidence="2" id="KW-1185">Reference proteome</keyword>
<feature type="non-terminal residue" evidence="1">
    <location>
        <position position="170"/>
    </location>
</feature>
<comment type="caution">
    <text evidence="1">The sequence shown here is derived from an EMBL/GenBank/DDBJ whole genome shotgun (WGS) entry which is preliminary data.</text>
</comment>
<name>A0ACA9NWR6_9GLOM</name>
<gene>
    <name evidence="1" type="ORF">SPELUC_LOCUS9733</name>
</gene>
<evidence type="ECO:0000313" key="2">
    <source>
        <dbReference type="Proteomes" id="UP000789366"/>
    </source>
</evidence>
<evidence type="ECO:0000313" key="1">
    <source>
        <dbReference type="EMBL" id="CAG8672484.1"/>
    </source>
</evidence>
<dbReference type="EMBL" id="CAJVPW010016777">
    <property type="protein sequence ID" value="CAG8672484.1"/>
    <property type="molecule type" value="Genomic_DNA"/>
</dbReference>
<sequence length="170" mass="19372">MTNNSEKLKNFVTNQNIRFVNYEEFSDIKKFDKGGFGVIKKAKWNSGGVMVALKHIKREVYSDETVIRNFIRELKHLYTIGYHPNINQLYGVTQDAPSPTSSGGVSTNEQSIEEMKTELPEIVIQPPDVINYVNNGNAIDSVLMKLEHAAYISSWIDHSQRGVLSRIIRR</sequence>
<dbReference type="Proteomes" id="UP000789366">
    <property type="component" value="Unassembled WGS sequence"/>
</dbReference>